<comment type="similarity">
    <text evidence="5">Belongs to the YicC/YloC family.</text>
</comment>
<dbReference type="RefSeq" id="WP_092152351.1">
    <property type="nucleotide sequence ID" value="NZ_FNBX01000001.1"/>
</dbReference>
<evidence type="ECO:0000256" key="2">
    <source>
        <dbReference type="ARBA" id="ARBA00022722"/>
    </source>
</evidence>
<organism evidence="8 9">
    <name type="scientific">Desulfovibrio legallii</name>
    <dbReference type="NCBI Taxonomy" id="571438"/>
    <lineage>
        <taxon>Bacteria</taxon>
        <taxon>Pseudomonadati</taxon>
        <taxon>Thermodesulfobacteriota</taxon>
        <taxon>Desulfovibrionia</taxon>
        <taxon>Desulfovibrionales</taxon>
        <taxon>Desulfovibrionaceae</taxon>
        <taxon>Desulfovibrio</taxon>
    </lineage>
</organism>
<dbReference type="Pfam" id="PF03755">
    <property type="entry name" value="YicC-like_N"/>
    <property type="match status" value="1"/>
</dbReference>
<dbReference type="Proteomes" id="UP000199355">
    <property type="component" value="Unassembled WGS sequence"/>
</dbReference>
<dbReference type="InterPro" id="IPR013527">
    <property type="entry name" value="YicC-like_N"/>
</dbReference>
<dbReference type="PANTHER" id="PTHR30636">
    <property type="entry name" value="UPF0701 PROTEIN YICC"/>
    <property type="match status" value="1"/>
</dbReference>
<evidence type="ECO:0000256" key="1">
    <source>
        <dbReference type="ARBA" id="ARBA00001968"/>
    </source>
</evidence>
<evidence type="ECO:0000256" key="3">
    <source>
        <dbReference type="ARBA" id="ARBA00022759"/>
    </source>
</evidence>
<dbReference type="PANTHER" id="PTHR30636:SF3">
    <property type="entry name" value="UPF0701 PROTEIN YICC"/>
    <property type="match status" value="1"/>
</dbReference>
<keyword evidence="2" id="KW-0540">Nuclease</keyword>
<keyword evidence="3" id="KW-0255">Endonuclease</keyword>
<dbReference type="OrthoDB" id="9771229at2"/>
<dbReference type="AlphaFoldDB" id="A0A1G7HYD9"/>
<name>A0A1G7HYD9_9BACT</name>
<evidence type="ECO:0000313" key="9">
    <source>
        <dbReference type="Proteomes" id="UP000199355"/>
    </source>
</evidence>
<dbReference type="GO" id="GO:0004521">
    <property type="term" value="F:RNA endonuclease activity"/>
    <property type="evidence" value="ECO:0007669"/>
    <property type="project" value="InterPro"/>
</dbReference>
<evidence type="ECO:0000259" key="6">
    <source>
        <dbReference type="Pfam" id="PF03755"/>
    </source>
</evidence>
<sequence length="293" mass="32954">MLRSMTGFGRCVVEGPLFTQQWEVKSVNSRHLDLKWRLPPTLRSLEARLEKVVRRYASRGRADISLMLQYAPGGAPSMRFDAPQAAAMLDSLQALALTRGDDFTPDYNQLLGINALWGDNGEELDEDTAATLEDGLALALEDWNEARAAEGRALATDMHSRILRMEEWTGLIAERAPAIKDERATVLHERLNEALAQSGQELDEGRFLQEVVTLADRLDVSEELTRLATHLARLHDLLQSGGDAGRRLDFTLQECFREINTCGNKLPDVQLSRLVVDFKNELEKCREQVQNLE</sequence>
<dbReference type="InterPro" id="IPR013551">
    <property type="entry name" value="YicC-like_C"/>
</dbReference>
<dbReference type="Pfam" id="PF08340">
    <property type="entry name" value="YicC-like_C"/>
    <property type="match status" value="1"/>
</dbReference>
<evidence type="ECO:0000256" key="5">
    <source>
        <dbReference type="ARBA" id="ARBA00035648"/>
    </source>
</evidence>
<feature type="domain" description="Endoribonuclease YicC-like N-terminal" evidence="6">
    <location>
        <begin position="2"/>
        <end position="155"/>
    </location>
</feature>
<gene>
    <name evidence="8" type="ORF">SAMN05192586_10174</name>
</gene>
<comment type="cofactor">
    <cofactor evidence="1">
        <name>a divalent metal cation</name>
        <dbReference type="ChEBI" id="CHEBI:60240"/>
    </cofactor>
</comment>
<dbReference type="STRING" id="571438.SAMN05192586_10174"/>
<dbReference type="GO" id="GO:0016787">
    <property type="term" value="F:hydrolase activity"/>
    <property type="evidence" value="ECO:0007669"/>
    <property type="project" value="UniProtKB-KW"/>
</dbReference>
<keyword evidence="9" id="KW-1185">Reference proteome</keyword>
<evidence type="ECO:0000259" key="7">
    <source>
        <dbReference type="Pfam" id="PF08340"/>
    </source>
</evidence>
<accession>A0A1G7HYD9</accession>
<evidence type="ECO:0000256" key="4">
    <source>
        <dbReference type="ARBA" id="ARBA00022801"/>
    </source>
</evidence>
<feature type="domain" description="Endoribonuclease YicC-like C-terminal" evidence="7">
    <location>
        <begin position="172"/>
        <end position="293"/>
    </location>
</feature>
<dbReference type="EMBL" id="FNBX01000001">
    <property type="protein sequence ID" value="SDF05266.1"/>
    <property type="molecule type" value="Genomic_DNA"/>
</dbReference>
<proteinExistence type="inferred from homology"/>
<keyword evidence="4" id="KW-0378">Hydrolase</keyword>
<dbReference type="NCBIfam" id="TIGR00255">
    <property type="entry name" value="YicC/YloC family endoribonuclease"/>
    <property type="match status" value="1"/>
</dbReference>
<dbReference type="InterPro" id="IPR005229">
    <property type="entry name" value="YicC/YloC-like"/>
</dbReference>
<protein>
    <submittedName>
        <fullName evidence="8">TIGR00255 family protein</fullName>
    </submittedName>
</protein>
<evidence type="ECO:0000313" key="8">
    <source>
        <dbReference type="EMBL" id="SDF05266.1"/>
    </source>
</evidence>
<reference evidence="9" key="1">
    <citation type="submission" date="2016-10" db="EMBL/GenBank/DDBJ databases">
        <authorList>
            <person name="Varghese N."/>
            <person name="Submissions S."/>
        </authorList>
    </citation>
    <scope>NUCLEOTIDE SEQUENCE [LARGE SCALE GENOMIC DNA]</scope>
    <source>
        <strain evidence="9">KHC7</strain>
    </source>
</reference>